<dbReference type="CDD" id="cd19994">
    <property type="entry name" value="PBP1_ChvE"/>
    <property type="match status" value="1"/>
</dbReference>
<dbReference type="Pfam" id="PF13407">
    <property type="entry name" value="Peripla_BP_4"/>
    <property type="match status" value="1"/>
</dbReference>
<dbReference type="InterPro" id="IPR028082">
    <property type="entry name" value="Peripla_BP_I"/>
</dbReference>
<comment type="caution">
    <text evidence="5">The sequence shown here is derived from an EMBL/GenBank/DDBJ whole genome shotgun (WGS) entry which is preliminary data.</text>
</comment>
<evidence type="ECO:0000256" key="3">
    <source>
        <dbReference type="ARBA" id="ARBA00022729"/>
    </source>
</evidence>
<reference evidence="5 6" key="1">
    <citation type="submission" date="2013-08" db="EMBL/GenBank/DDBJ databases">
        <authorList>
            <person name="Weinstock G."/>
            <person name="Sodergren E."/>
            <person name="Wylie T."/>
            <person name="Fulton L."/>
            <person name="Fulton R."/>
            <person name="Fronick C."/>
            <person name="O'Laughlin M."/>
            <person name="Godfrey J."/>
            <person name="Miner T."/>
            <person name="Herter B."/>
            <person name="Appelbaum E."/>
            <person name="Cordes M."/>
            <person name="Lek S."/>
            <person name="Wollam A."/>
            <person name="Pepin K.H."/>
            <person name="Palsikar V.B."/>
            <person name="Mitreva M."/>
            <person name="Wilson R.K."/>
        </authorList>
    </citation>
    <scope>NUCLEOTIDE SEQUENCE [LARGE SCALE GENOMIC DNA]</scope>
    <source>
        <strain evidence="5 6">ATCC 700332</strain>
    </source>
</reference>
<dbReference type="InterPro" id="IPR025997">
    <property type="entry name" value="SBP_2_dom"/>
</dbReference>
<evidence type="ECO:0000313" key="5">
    <source>
        <dbReference type="EMBL" id="ERJ94218.1"/>
    </source>
</evidence>
<protein>
    <submittedName>
        <fullName evidence="5">Multiple sugar-binding periplasmic protein SbpA</fullName>
    </submittedName>
</protein>
<evidence type="ECO:0000256" key="2">
    <source>
        <dbReference type="ARBA" id="ARBA00007639"/>
    </source>
</evidence>
<gene>
    <name evidence="5" type="ORF">HMPREF9193_00187</name>
</gene>
<sequence>MTGAKIWLIIKKNRARARNTQIKEALMKRTWCIIAAVLLAASTVFANGGKDSAQSIRIGVSMPTKDLQRWSQDGANIKALLEKNGYKVDLQYANNDIAAQASQIENMLTKNCKVIVIASIDGSALTEVLKTAKENGIPVIAYDRLIMNSDAVRYYATFDNYKVGQFQGMYLRDTLKLDSTTEKVYIELFTGPTDDNNVNFFFPGAMDILNPYIKKGKLVVRSGQTEKAQVATPNWSTEEAQKRMENLISAYGYGPNGTKLHAVLSSNDSVAQGIANALVAAGYTKETFPLLTGQDCDITSVKNMIKGHQSMSVFKDTRTLAGKVAEMIDALVKGTEPPINDTKTYDNGTGIIPSYLCEPVFATVDNYKKLLVESGYYTEAQLKN</sequence>
<dbReference type="EMBL" id="AWVH01000005">
    <property type="protein sequence ID" value="ERJ94218.1"/>
    <property type="molecule type" value="Genomic_DNA"/>
</dbReference>
<evidence type="ECO:0000259" key="4">
    <source>
        <dbReference type="Pfam" id="PF13407"/>
    </source>
</evidence>
<comment type="similarity">
    <text evidence="2">Belongs to the bacterial solute-binding protein 2 family.</text>
</comment>
<keyword evidence="6" id="KW-1185">Reference proteome</keyword>
<dbReference type="SUPFAM" id="SSF53822">
    <property type="entry name" value="Periplasmic binding protein-like I"/>
    <property type="match status" value="1"/>
</dbReference>
<dbReference type="InterPro" id="IPR049784">
    <property type="entry name" value="ChvE-like"/>
</dbReference>
<dbReference type="PANTHER" id="PTHR30036:SF1">
    <property type="entry name" value="D-XYLOSE-BINDING PERIPLASMIC PROTEIN"/>
    <property type="match status" value="1"/>
</dbReference>
<proteinExistence type="inferred from homology"/>
<feature type="domain" description="Periplasmic binding protein" evidence="4">
    <location>
        <begin position="58"/>
        <end position="335"/>
    </location>
</feature>
<organism evidence="5 6">
    <name type="scientific">Treponema lecithinolyticum ATCC 700332</name>
    <dbReference type="NCBI Taxonomy" id="1321815"/>
    <lineage>
        <taxon>Bacteria</taxon>
        <taxon>Pseudomonadati</taxon>
        <taxon>Spirochaetota</taxon>
        <taxon>Spirochaetia</taxon>
        <taxon>Spirochaetales</taxon>
        <taxon>Treponemataceae</taxon>
        <taxon>Treponema</taxon>
    </lineage>
</organism>
<evidence type="ECO:0000256" key="1">
    <source>
        <dbReference type="ARBA" id="ARBA00004196"/>
    </source>
</evidence>
<accession>A0ABN0P175</accession>
<dbReference type="Proteomes" id="UP000016649">
    <property type="component" value="Unassembled WGS sequence"/>
</dbReference>
<keyword evidence="3" id="KW-0732">Signal</keyword>
<evidence type="ECO:0000313" key="6">
    <source>
        <dbReference type="Proteomes" id="UP000016649"/>
    </source>
</evidence>
<dbReference type="PANTHER" id="PTHR30036">
    <property type="entry name" value="D-XYLOSE-BINDING PERIPLASMIC PROTEIN"/>
    <property type="match status" value="1"/>
</dbReference>
<dbReference type="NCBIfam" id="NF040907">
    <property type="entry name" value="ChvE"/>
    <property type="match status" value="1"/>
</dbReference>
<dbReference type="Gene3D" id="3.40.50.2300">
    <property type="match status" value="2"/>
</dbReference>
<name>A0ABN0P175_TRELE</name>
<comment type="subcellular location">
    <subcellularLocation>
        <location evidence="1">Cell envelope</location>
    </subcellularLocation>
</comment>
<dbReference type="InterPro" id="IPR050555">
    <property type="entry name" value="Bact_Solute-Bind_Prot2"/>
</dbReference>